<keyword evidence="5 7" id="KW-1133">Transmembrane helix</keyword>
<evidence type="ECO:0000256" key="2">
    <source>
        <dbReference type="ARBA" id="ARBA00006679"/>
    </source>
</evidence>
<dbReference type="eggNOG" id="COG2259">
    <property type="taxonomic scope" value="Bacteria"/>
</dbReference>
<feature type="transmembrane region" description="Helical" evidence="7">
    <location>
        <begin position="43"/>
        <end position="64"/>
    </location>
</feature>
<evidence type="ECO:0000313" key="8">
    <source>
        <dbReference type="EMBL" id="EAU39987.1"/>
    </source>
</evidence>
<organism evidence="8 9">
    <name type="scientific">Fulvimarina pelagi HTCC2506</name>
    <dbReference type="NCBI Taxonomy" id="314231"/>
    <lineage>
        <taxon>Bacteria</taxon>
        <taxon>Pseudomonadati</taxon>
        <taxon>Pseudomonadota</taxon>
        <taxon>Alphaproteobacteria</taxon>
        <taxon>Hyphomicrobiales</taxon>
        <taxon>Aurantimonadaceae</taxon>
        <taxon>Fulvimarina</taxon>
    </lineage>
</organism>
<accession>Q0FYK8</accession>
<keyword evidence="3" id="KW-1003">Cell membrane</keyword>
<protein>
    <recommendedName>
        <fullName evidence="10">DoxX family protein</fullName>
    </recommendedName>
</protein>
<name>Q0FYK8_9HYPH</name>
<evidence type="ECO:0008006" key="10">
    <source>
        <dbReference type="Google" id="ProtNLM"/>
    </source>
</evidence>
<dbReference type="AlphaFoldDB" id="Q0FYK8"/>
<evidence type="ECO:0000256" key="4">
    <source>
        <dbReference type="ARBA" id="ARBA00022692"/>
    </source>
</evidence>
<dbReference type="HOGENOM" id="CLU_058421_2_1_5"/>
<comment type="caution">
    <text evidence="8">The sequence shown here is derived from an EMBL/GenBank/DDBJ whole genome shotgun (WGS) entry which is preliminary data.</text>
</comment>
<dbReference type="InterPro" id="IPR032808">
    <property type="entry name" value="DoxX"/>
</dbReference>
<gene>
    <name evidence="8" type="ORF">FP2506_02060</name>
</gene>
<keyword evidence="4 7" id="KW-0812">Transmembrane</keyword>
<evidence type="ECO:0000256" key="7">
    <source>
        <dbReference type="SAM" id="Phobius"/>
    </source>
</evidence>
<dbReference type="PANTHER" id="PTHR33452:SF4">
    <property type="entry name" value="BLL4328 PROTEIN"/>
    <property type="match status" value="1"/>
</dbReference>
<keyword evidence="9" id="KW-1185">Reference proteome</keyword>
<feature type="transmembrane region" description="Helical" evidence="7">
    <location>
        <begin position="71"/>
        <end position="90"/>
    </location>
</feature>
<sequence>MTFLKPWQPQLLGLLRIMSAALFLQHGTTKHLNFPVSPMNDTPFTSLGGIAGLFELVGGALLLVGLFTRPVAFVLSGLMAAAYFIAHAPQGFFPILNGGELAALYCFVFLYLASSGGGAWSVDRAIRKDV</sequence>
<proteinExistence type="inferred from homology"/>
<evidence type="ECO:0000313" key="9">
    <source>
        <dbReference type="Proteomes" id="UP000004310"/>
    </source>
</evidence>
<evidence type="ECO:0000256" key="3">
    <source>
        <dbReference type="ARBA" id="ARBA00022475"/>
    </source>
</evidence>
<evidence type="ECO:0000256" key="1">
    <source>
        <dbReference type="ARBA" id="ARBA00004651"/>
    </source>
</evidence>
<reference evidence="8 9" key="1">
    <citation type="journal article" date="2010" name="J. Bacteriol.">
        <title>Genome sequence of Fulvimarina pelagi HTCC2506T, a Mn(II)-oxidizing alphaproteobacterium possessing an aerobic anoxygenic photosynthetic gene cluster and Xanthorhodopsin.</title>
        <authorList>
            <person name="Kang I."/>
            <person name="Oh H.M."/>
            <person name="Lim S.I."/>
            <person name="Ferriera S."/>
            <person name="Giovannoni S.J."/>
            <person name="Cho J.C."/>
        </authorList>
    </citation>
    <scope>NUCLEOTIDE SEQUENCE [LARGE SCALE GENOMIC DNA]</scope>
    <source>
        <strain evidence="8 9">HTCC2506</strain>
    </source>
</reference>
<dbReference type="PANTHER" id="PTHR33452">
    <property type="entry name" value="OXIDOREDUCTASE CATD-RELATED"/>
    <property type="match status" value="1"/>
</dbReference>
<dbReference type="InterPro" id="IPR051907">
    <property type="entry name" value="DoxX-like_oxidoreductase"/>
</dbReference>
<evidence type="ECO:0000256" key="6">
    <source>
        <dbReference type="ARBA" id="ARBA00023136"/>
    </source>
</evidence>
<dbReference type="RefSeq" id="WP_007065560.1">
    <property type="nucleotide sequence ID" value="NZ_DS022272.1"/>
</dbReference>
<comment type="subcellular location">
    <subcellularLocation>
        <location evidence="1">Cell membrane</location>
        <topology evidence="1">Multi-pass membrane protein</topology>
    </subcellularLocation>
</comment>
<dbReference type="Pfam" id="PF07681">
    <property type="entry name" value="DoxX"/>
    <property type="match status" value="1"/>
</dbReference>
<dbReference type="Proteomes" id="UP000004310">
    <property type="component" value="Unassembled WGS sequence"/>
</dbReference>
<evidence type="ECO:0000256" key="5">
    <source>
        <dbReference type="ARBA" id="ARBA00022989"/>
    </source>
</evidence>
<comment type="similarity">
    <text evidence="2">Belongs to the DoxX family.</text>
</comment>
<dbReference type="GO" id="GO:0005886">
    <property type="term" value="C:plasma membrane"/>
    <property type="evidence" value="ECO:0007669"/>
    <property type="project" value="UniProtKB-SubCell"/>
</dbReference>
<feature type="transmembrane region" description="Helical" evidence="7">
    <location>
        <begin position="102"/>
        <end position="122"/>
    </location>
</feature>
<dbReference type="STRING" id="217511.GCA_001463845_03127"/>
<dbReference type="EMBL" id="AATP01000010">
    <property type="protein sequence ID" value="EAU39987.1"/>
    <property type="molecule type" value="Genomic_DNA"/>
</dbReference>
<keyword evidence="6 7" id="KW-0472">Membrane</keyword>